<organism evidence="1">
    <name type="scientific">virus sp. ctE0n6</name>
    <dbReference type="NCBI Taxonomy" id="2827985"/>
    <lineage>
        <taxon>Viruses</taxon>
    </lineage>
</organism>
<evidence type="ECO:0000313" key="1">
    <source>
        <dbReference type="EMBL" id="DAE29960.1"/>
    </source>
</evidence>
<proteinExistence type="predicted"/>
<dbReference type="EMBL" id="BK059101">
    <property type="protein sequence ID" value="DAE29960.1"/>
    <property type="molecule type" value="Genomic_DNA"/>
</dbReference>
<accession>A0A8S5REZ7</accession>
<protein>
    <submittedName>
        <fullName evidence="1">Uncharacterized protein</fullName>
    </submittedName>
</protein>
<reference evidence="1" key="1">
    <citation type="journal article" date="2021" name="Proc. Natl. Acad. Sci. U.S.A.">
        <title>A Catalog of Tens of Thousands of Viruses from Human Metagenomes Reveals Hidden Associations with Chronic Diseases.</title>
        <authorList>
            <person name="Tisza M.J."/>
            <person name="Buck C.B."/>
        </authorList>
    </citation>
    <scope>NUCLEOTIDE SEQUENCE</scope>
    <source>
        <strain evidence="1">CtE0n6</strain>
    </source>
</reference>
<sequence>MDINKKLKQKHKKAIRNKRIENIIYKALTPLIKLSDYIEDKKYKRIEKVRDAGRNMTIDKATDIAIELIIDKLVKWEKNIELIVADYSDTEYFYFTTFKWILRYIPSNGKRYEMLKCYIYKNERYSENAIDINREFTEAVYEKIKDIPNISAEWVVDKEEYGYWKSKNYEKTLVIGLKGVNNDKEDS</sequence>
<name>A0A8S5REZ7_9VIRU</name>